<evidence type="ECO:0000256" key="2">
    <source>
        <dbReference type="ARBA" id="ARBA00010008"/>
    </source>
</evidence>
<comment type="caution">
    <text evidence="6">The sequence shown here is derived from an EMBL/GenBank/DDBJ whole genome shotgun (WGS) entry which is preliminary data.</text>
</comment>
<dbReference type="Gene3D" id="3.40.640.10">
    <property type="entry name" value="Type I PLP-dependent aspartate aminotransferase-like (Major domain)"/>
    <property type="match status" value="1"/>
</dbReference>
<dbReference type="InterPro" id="IPR004839">
    <property type="entry name" value="Aminotransferase_I/II_large"/>
</dbReference>
<proteinExistence type="inferred from homology"/>
<dbReference type="InterPro" id="IPR015424">
    <property type="entry name" value="PyrdxlP-dep_Trfase"/>
</dbReference>
<comment type="similarity">
    <text evidence="2">Belongs to the class-II pyridoxal-phosphate-dependent aminotransferase family. BioF subfamily.</text>
</comment>
<evidence type="ECO:0000313" key="7">
    <source>
        <dbReference type="Proteomes" id="UP000616885"/>
    </source>
</evidence>
<dbReference type="Gene3D" id="3.90.1150.10">
    <property type="entry name" value="Aspartate Aminotransferase, domain 1"/>
    <property type="match status" value="1"/>
</dbReference>
<sequence length="464" mass="51038">MSAFVTEWAKAQGQKVAHSKSTPVFYRNLEAELDVRRKQGSLMRPHVKEGITDFSSGDSLGLLSSGALKDAFLEEFKDLPNGRMTIPGSRLSDGNSKYLEELEKEIAEFHNAETALVVNSGCVANMAIFSTIPLAGDAILYDELVHASIHDGMKNSVARCQKSFLHNDVDSFSDTLQSIVESEPQIRNGTRSVIISVESVYSMDGDICILQELIDAAKEILTHDNALFIIDEAYGTGILGPKGSGLVSELGLEKEVGIRLHTFPKALGSTGSAILANDTVKMMLMNNARSLLFTGVPSFPMLASIRAAYQLLRSGSTIESQNKVQHLVKLFLKTIRSHPVWERASSLGILRIPLYEGDDDPEVVSQILPIWTRAKHNLYLAFHVNQAGYSGYPVVFPVVPKGQERVRFLFQAAQTDDHVKAFADCICSWAEEMIEIEDSGDLNRLPTAARDAYAIMSEIENNSK</sequence>
<keyword evidence="3" id="KW-0808">Transferase</keyword>
<feature type="domain" description="Aminotransferase class I/classII large" evidence="5">
    <location>
        <begin position="51"/>
        <end position="335"/>
    </location>
</feature>
<reference evidence="6" key="1">
    <citation type="submission" date="2020-10" db="EMBL/GenBank/DDBJ databases">
        <title>High-Quality Genome Resource of Clonostachys rosea strain S41 by Oxford Nanopore Long-Read Sequencing.</title>
        <authorList>
            <person name="Wang H."/>
        </authorList>
    </citation>
    <scope>NUCLEOTIDE SEQUENCE</scope>
    <source>
        <strain evidence="6">S41</strain>
    </source>
</reference>
<dbReference type="InterPro" id="IPR015421">
    <property type="entry name" value="PyrdxlP-dep_Trfase_major"/>
</dbReference>
<evidence type="ECO:0000256" key="3">
    <source>
        <dbReference type="ARBA" id="ARBA00022679"/>
    </source>
</evidence>
<evidence type="ECO:0000256" key="4">
    <source>
        <dbReference type="ARBA" id="ARBA00022898"/>
    </source>
</evidence>
<evidence type="ECO:0000259" key="5">
    <source>
        <dbReference type="Pfam" id="PF00155"/>
    </source>
</evidence>
<dbReference type="PANTHER" id="PTHR13693:SF77">
    <property type="entry name" value="8-AMINO-7-OXONONANOATE SYNTHASE"/>
    <property type="match status" value="1"/>
</dbReference>
<dbReference type="PANTHER" id="PTHR13693">
    <property type="entry name" value="CLASS II AMINOTRANSFERASE/8-AMINO-7-OXONONANOATE SYNTHASE"/>
    <property type="match status" value="1"/>
</dbReference>
<dbReference type="InterPro" id="IPR015422">
    <property type="entry name" value="PyrdxlP-dep_Trfase_small"/>
</dbReference>
<dbReference type="EMBL" id="JADCTT010000010">
    <property type="protein sequence ID" value="KAF9747122.1"/>
    <property type="molecule type" value="Genomic_DNA"/>
</dbReference>
<dbReference type="GO" id="GO:0016740">
    <property type="term" value="F:transferase activity"/>
    <property type="evidence" value="ECO:0007669"/>
    <property type="project" value="UniProtKB-KW"/>
</dbReference>
<evidence type="ECO:0000256" key="1">
    <source>
        <dbReference type="ARBA" id="ARBA00001933"/>
    </source>
</evidence>
<dbReference type="Proteomes" id="UP000616885">
    <property type="component" value="Unassembled WGS sequence"/>
</dbReference>
<dbReference type="InterPro" id="IPR050087">
    <property type="entry name" value="AON_synthase_class-II"/>
</dbReference>
<name>A0A8H7KBR6_BIOOC</name>
<protein>
    <recommendedName>
        <fullName evidence="5">Aminotransferase class I/classII large domain-containing protein</fullName>
    </recommendedName>
</protein>
<dbReference type="Pfam" id="PF00155">
    <property type="entry name" value="Aminotran_1_2"/>
    <property type="match status" value="1"/>
</dbReference>
<dbReference type="AlphaFoldDB" id="A0A8H7KBR6"/>
<dbReference type="GO" id="GO:0009102">
    <property type="term" value="P:biotin biosynthetic process"/>
    <property type="evidence" value="ECO:0007669"/>
    <property type="project" value="TreeGrafter"/>
</dbReference>
<comment type="cofactor">
    <cofactor evidence="1">
        <name>pyridoxal 5'-phosphate</name>
        <dbReference type="ChEBI" id="CHEBI:597326"/>
    </cofactor>
</comment>
<gene>
    <name evidence="6" type="ORF">IM811_002456</name>
</gene>
<dbReference type="GO" id="GO:0030170">
    <property type="term" value="F:pyridoxal phosphate binding"/>
    <property type="evidence" value="ECO:0007669"/>
    <property type="project" value="InterPro"/>
</dbReference>
<keyword evidence="4" id="KW-0663">Pyridoxal phosphate</keyword>
<accession>A0A8H7KBR6</accession>
<dbReference type="SUPFAM" id="SSF53383">
    <property type="entry name" value="PLP-dependent transferases"/>
    <property type="match status" value="1"/>
</dbReference>
<organism evidence="6 7">
    <name type="scientific">Bionectria ochroleuca</name>
    <name type="common">Gliocladium roseum</name>
    <dbReference type="NCBI Taxonomy" id="29856"/>
    <lineage>
        <taxon>Eukaryota</taxon>
        <taxon>Fungi</taxon>
        <taxon>Dikarya</taxon>
        <taxon>Ascomycota</taxon>
        <taxon>Pezizomycotina</taxon>
        <taxon>Sordariomycetes</taxon>
        <taxon>Hypocreomycetidae</taxon>
        <taxon>Hypocreales</taxon>
        <taxon>Bionectriaceae</taxon>
        <taxon>Clonostachys</taxon>
    </lineage>
</organism>
<evidence type="ECO:0000313" key="6">
    <source>
        <dbReference type="EMBL" id="KAF9747122.1"/>
    </source>
</evidence>